<feature type="transmembrane region" description="Helical" evidence="9">
    <location>
        <begin position="188"/>
        <end position="207"/>
    </location>
</feature>
<dbReference type="EMBL" id="MWUR01000005">
    <property type="protein sequence ID" value="PCF51341.1"/>
    <property type="molecule type" value="Genomic_DNA"/>
</dbReference>
<sequence>MGFVSLVVVIVAAMMTPILIHRLKISFLPVVVAEILMGIIIGNSFLNLVHRDEMLNILSTLGFIFLMFLSGLEIDFSAFKKDKGKKKKDEEQQSPSHFKLALSVFMLIMILSVILAYAFQWLGLIDDVLLMIIIISTISLGVVVPTLKEMNLMSTTIGQLILLVAVLADLATMLLLTAYGALHASGGGTIWLIGILVVFTIVFYFLGGLFKKAPFLEKLMAGTTQIGIRAVFALIILLVALAEGVGAEHILGAFLAGVVVSLLGPTQDLVEKLDSFGYGFFIPIFFIMVGVDLDIPSLISDPKVLLIIPVLIIAFIISKLIPVMLLKKWFDMKTTIASAFLLTSTLSLVIAAAKIAEKLGTISEEISGILILSAVITCVFVPIVFKKLIPIPDEMQRSIKVGMIGKNQLSIPIAQGLRSQLYEISLYYRKDLSDHRVLSDDITMIEITDYHSDILERLGLYDSDIVVCSTNDDEINRRVALMAKEHGVERVICRLETNDESQELSSQGIELFSNFQSNQILLKGMIETPNMLNLLSNVETSLYEIGMYNYAFDHMQLRHFPFGGDIIFVRIIRNNESIVPHGDTQLQYGDRLIVTGTKEYVDQLKIELEMF</sequence>
<feature type="transmembrane region" description="Helical" evidence="9">
    <location>
        <begin position="160"/>
        <end position="182"/>
    </location>
</feature>
<dbReference type="GO" id="GO:0016020">
    <property type="term" value="C:membrane"/>
    <property type="evidence" value="ECO:0007669"/>
    <property type="project" value="UniProtKB-SubCell"/>
</dbReference>
<feature type="transmembrane region" description="Helical" evidence="9">
    <location>
        <begin position="368"/>
        <end position="385"/>
    </location>
</feature>
<dbReference type="Gene3D" id="1.20.1530.20">
    <property type="match status" value="1"/>
</dbReference>
<dbReference type="EMBL" id="NIPK01000029">
    <property type="protein sequence ID" value="RIZ50497.1"/>
    <property type="molecule type" value="Genomic_DNA"/>
</dbReference>
<dbReference type="InterPro" id="IPR003148">
    <property type="entry name" value="RCK_N"/>
</dbReference>
<comment type="caution">
    <text evidence="11">The sequence shown here is derived from an EMBL/GenBank/DDBJ whole genome shotgun (WGS) entry which is preliminary data.</text>
</comment>
<dbReference type="Proteomes" id="UP000217473">
    <property type="component" value="Unassembled WGS sequence"/>
</dbReference>
<feature type="transmembrane region" description="Helical" evidence="9">
    <location>
        <begin position="6"/>
        <end position="23"/>
    </location>
</feature>
<dbReference type="AlphaFoldDB" id="A0AAX0QVZ1"/>
<dbReference type="Pfam" id="PF02254">
    <property type="entry name" value="TrkA_N"/>
    <property type="match status" value="1"/>
</dbReference>
<feature type="transmembrane region" description="Helical" evidence="9">
    <location>
        <begin position="338"/>
        <end position="356"/>
    </location>
</feature>
<evidence type="ECO:0000313" key="11">
    <source>
        <dbReference type="EMBL" id="PCF51341.1"/>
    </source>
</evidence>
<dbReference type="GO" id="GO:0006813">
    <property type="term" value="P:potassium ion transport"/>
    <property type="evidence" value="ECO:0007669"/>
    <property type="project" value="InterPro"/>
</dbReference>
<dbReference type="Pfam" id="PF02080">
    <property type="entry name" value="TrkA_C"/>
    <property type="match status" value="1"/>
</dbReference>
<evidence type="ECO:0000256" key="2">
    <source>
        <dbReference type="ARBA" id="ARBA00005551"/>
    </source>
</evidence>
<dbReference type="Proteomes" id="UP000266198">
    <property type="component" value="Unassembled WGS sequence"/>
</dbReference>
<dbReference type="Gene3D" id="3.30.70.1450">
    <property type="entry name" value="Regulator of K+ conductance, C-terminal domain"/>
    <property type="match status" value="1"/>
</dbReference>
<feature type="domain" description="RCK C-terminal" evidence="10">
    <location>
        <begin position="529"/>
        <end position="610"/>
    </location>
</feature>
<keyword evidence="14" id="KW-1185">Reference proteome</keyword>
<dbReference type="Gene3D" id="3.40.50.720">
    <property type="entry name" value="NAD(P)-binding Rossmann-like Domain"/>
    <property type="match status" value="1"/>
</dbReference>
<reference evidence="12 14" key="2">
    <citation type="submission" date="2017-06" db="EMBL/GenBank/DDBJ databases">
        <title>Identification of a new gene, sdsY, involved in staphylococcal internalization in non-professional phagocytic cells (NPPCs).</title>
        <authorList>
            <person name="Maali Y."/>
            <person name="Martins-Simoes P."/>
            <person name="Trouillet-Assant S."/>
            <person name="Laurent F."/>
            <person name="Diot A."/>
            <person name="Verhoeven P."/>
            <person name="Bouvard D."/>
            <person name="Vandenesch F."/>
            <person name="Bes M."/>
        </authorList>
    </citation>
    <scope>NUCLEOTIDE SEQUENCE [LARGE SCALE GENOMIC DNA]</scope>
    <source>
        <strain evidence="12 14">Heidy</strain>
    </source>
</reference>
<evidence type="ECO:0000313" key="12">
    <source>
        <dbReference type="EMBL" id="RIZ50497.1"/>
    </source>
</evidence>
<dbReference type="GO" id="GO:1902600">
    <property type="term" value="P:proton transmembrane transport"/>
    <property type="evidence" value="ECO:0007669"/>
    <property type="project" value="InterPro"/>
</dbReference>
<gene>
    <name evidence="11" type="ORF">B5C07_04710</name>
    <name evidence="12" type="ORF">CDL68_11260</name>
</gene>
<dbReference type="SUPFAM" id="SSF116726">
    <property type="entry name" value="TrkA C-terminal domain-like"/>
    <property type="match status" value="1"/>
</dbReference>
<dbReference type="PROSITE" id="PS51202">
    <property type="entry name" value="RCK_C"/>
    <property type="match status" value="1"/>
</dbReference>
<dbReference type="InterPro" id="IPR038770">
    <property type="entry name" value="Na+/solute_symporter_sf"/>
</dbReference>
<dbReference type="Pfam" id="PF00999">
    <property type="entry name" value="Na_H_Exchanger"/>
    <property type="match status" value="1"/>
</dbReference>
<evidence type="ECO:0000256" key="7">
    <source>
        <dbReference type="ARBA" id="ARBA00023065"/>
    </source>
</evidence>
<feature type="transmembrane region" description="Helical" evidence="9">
    <location>
        <begin position="55"/>
        <end position="79"/>
    </location>
</feature>
<name>A0AAX0QVZ1_9STAP</name>
<comment type="similarity">
    <text evidence="2">Belongs to the monovalent cation:proton antiporter 2 (CPA2) transporter (TC 2.A.37) family.</text>
</comment>
<evidence type="ECO:0000256" key="4">
    <source>
        <dbReference type="ARBA" id="ARBA00022449"/>
    </source>
</evidence>
<keyword evidence="4" id="KW-0050">Antiport</keyword>
<keyword evidence="8 9" id="KW-0472">Membrane</keyword>
<dbReference type="GO" id="GO:0008324">
    <property type="term" value="F:monoatomic cation transmembrane transporter activity"/>
    <property type="evidence" value="ECO:0007669"/>
    <property type="project" value="InterPro"/>
</dbReference>
<feature type="transmembrane region" description="Helical" evidence="9">
    <location>
        <begin position="276"/>
        <end position="299"/>
    </location>
</feature>
<evidence type="ECO:0000313" key="14">
    <source>
        <dbReference type="Proteomes" id="UP000266198"/>
    </source>
</evidence>
<dbReference type="RefSeq" id="WP_096596545.1">
    <property type="nucleotide sequence ID" value="NZ_LR134263.1"/>
</dbReference>
<evidence type="ECO:0000256" key="6">
    <source>
        <dbReference type="ARBA" id="ARBA00022989"/>
    </source>
</evidence>
<feature type="transmembrane region" description="Helical" evidence="9">
    <location>
        <begin position="128"/>
        <end position="148"/>
    </location>
</feature>
<organism evidence="11 13">
    <name type="scientific">Staphylococcus delphini</name>
    <dbReference type="NCBI Taxonomy" id="53344"/>
    <lineage>
        <taxon>Bacteria</taxon>
        <taxon>Bacillati</taxon>
        <taxon>Bacillota</taxon>
        <taxon>Bacilli</taxon>
        <taxon>Bacillales</taxon>
        <taxon>Staphylococcaceae</taxon>
        <taxon>Staphylococcus</taxon>
        <taxon>Staphylococcus intermedius group</taxon>
    </lineage>
</organism>
<keyword evidence="6 9" id="KW-1133">Transmembrane helix</keyword>
<dbReference type="PANTHER" id="PTHR43562:SF1">
    <property type="entry name" value="NA(+)_H(+) ANTIPORTER YJBQ-RELATED"/>
    <property type="match status" value="1"/>
</dbReference>
<reference evidence="11 13" key="1">
    <citation type="journal article" date="2017" name="PLoS ONE">
        <title>Development of a real-time PCR for detection of Staphylococcus pseudintermedius using a novel automated comparison of whole-genome sequences.</title>
        <authorList>
            <person name="Verstappen K.M."/>
            <person name="Huijbregts L."/>
            <person name="Spaninks M."/>
            <person name="Wagenaar J.A."/>
            <person name="Fluit A.C."/>
            <person name="Duim B."/>
        </authorList>
    </citation>
    <scope>NUCLEOTIDE SEQUENCE [LARGE SCALE GENOMIC DNA]</scope>
    <source>
        <strain evidence="11 13">15S02591-1</strain>
    </source>
</reference>
<comment type="subcellular location">
    <subcellularLocation>
        <location evidence="1">Membrane</location>
        <topology evidence="1">Multi-pass membrane protein</topology>
    </subcellularLocation>
</comment>
<evidence type="ECO:0000256" key="9">
    <source>
        <dbReference type="SAM" id="Phobius"/>
    </source>
</evidence>
<evidence type="ECO:0000259" key="10">
    <source>
        <dbReference type="PROSITE" id="PS51202"/>
    </source>
</evidence>
<feature type="transmembrane region" description="Helical" evidence="9">
    <location>
        <begin position="100"/>
        <end position="122"/>
    </location>
</feature>
<dbReference type="PANTHER" id="PTHR43562">
    <property type="entry name" value="NAPA-TYPE SODIUM/HYDROGEN ANTIPORTER"/>
    <property type="match status" value="1"/>
</dbReference>
<evidence type="ECO:0000256" key="5">
    <source>
        <dbReference type="ARBA" id="ARBA00022692"/>
    </source>
</evidence>
<dbReference type="InterPro" id="IPR006153">
    <property type="entry name" value="Cation/H_exchanger_TM"/>
</dbReference>
<evidence type="ECO:0000313" key="13">
    <source>
        <dbReference type="Proteomes" id="UP000217473"/>
    </source>
</evidence>
<dbReference type="SUPFAM" id="SSF51735">
    <property type="entry name" value="NAD(P)-binding Rossmann-fold domains"/>
    <property type="match status" value="1"/>
</dbReference>
<dbReference type="InterPro" id="IPR036291">
    <property type="entry name" value="NAD(P)-bd_dom_sf"/>
</dbReference>
<feature type="transmembrane region" description="Helical" evidence="9">
    <location>
        <begin position="305"/>
        <end position="326"/>
    </location>
</feature>
<proteinExistence type="inferred from homology"/>
<keyword evidence="5 9" id="KW-0812">Transmembrane</keyword>
<dbReference type="GO" id="GO:0015297">
    <property type="term" value="F:antiporter activity"/>
    <property type="evidence" value="ECO:0007669"/>
    <property type="project" value="UniProtKB-KW"/>
</dbReference>
<evidence type="ECO:0000256" key="1">
    <source>
        <dbReference type="ARBA" id="ARBA00004141"/>
    </source>
</evidence>
<dbReference type="InterPro" id="IPR006037">
    <property type="entry name" value="RCK_C"/>
</dbReference>
<feature type="transmembrane region" description="Helical" evidence="9">
    <location>
        <begin position="30"/>
        <end position="49"/>
    </location>
</feature>
<evidence type="ECO:0000256" key="3">
    <source>
        <dbReference type="ARBA" id="ARBA00022448"/>
    </source>
</evidence>
<evidence type="ECO:0000256" key="8">
    <source>
        <dbReference type="ARBA" id="ARBA00023136"/>
    </source>
</evidence>
<keyword evidence="3" id="KW-0813">Transport</keyword>
<keyword evidence="7" id="KW-0406">Ion transport</keyword>
<feature type="transmembrane region" description="Helical" evidence="9">
    <location>
        <begin position="219"/>
        <end position="241"/>
    </location>
</feature>
<dbReference type="InterPro" id="IPR036721">
    <property type="entry name" value="RCK_C_sf"/>
</dbReference>
<accession>A0AAX0QVZ1</accession>
<protein>
    <submittedName>
        <fullName evidence="11">Sodium:proton antiporter</fullName>
    </submittedName>
</protein>